<evidence type="ECO:0000256" key="4">
    <source>
        <dbReference type="ARBA" id="ARBA00023054"/>
    </source>
</evidence>
<keyword evidence="4" id="KW-0175">Coiled coil</keyword>
<gene>
    <name evidence="10" type="primary">LOC111434012</name>
</gene>
<evidence type="ECO:0000256" key="3">
    <source>
        <dbReference type="ARBA" id="ARBA00022803"/>
    </source>
</evidence>
<dbReference type="Gene3D" id="1.25.40.10">
    <property type="entry name" value="Tetratricopeptide repeat domain"/>
    <property type="match status" value="1"/>
</dbReference>
<name>A0A6J1EK01_CUCMO</name>
<feature type="compositionally biased region" description="Basic and acidic residues" evidence="8">
    <location>
        <begin position="691"/>
        <end position="705"/>
    </location>
</feature>
<dbReference type="SUPFAM" id="SSF48452">
    <property type="entry name" value="TPR-like"/>
    <property type="match status" value="1"/>
</dbReference>
<feature type="region of interest" description="Disordered" evidence="8">
    <location>
        <begin position="1"/>
        <end position="47"/>
    </location>
</feature>
<sequence length="733" mass="83041">MWTNSGKNNFPGRGFSTPPPSWRSRPFRSPKTAPFLDRKRSSPNSANKSDLFHVIHKIPAGDSPYVKAKQVQLIDKDPSRAVSLFWAAINAGDRVDSALKDMAVVMKQLDRSDEAIEAIRSFRHLCSYDSQESIDNVLIELYKRSGRIEEEIDMLRCKLKQIEDGTVFGGKKTKAARSQGKKVQITVEQEKSRVLGNLAWAFLQQDNVDVAEEYYRKALCLETDNNKQCNLAICLILMNRLSEAKSMLQSIRASSGGTAMEESYAKSFERASHMLAEKESKLFNSSEQEEGNSTATVTAGTCVPQLTASTRWTRVDEEIYVNENSRDDHHWNRHENESFRWSEDCFSENLGKSSSCISIKMKENRNQNRNRNRDRDQDGLLRLVDEGVNCCSLYSSPTRAKRNVEVPFTQAKNSLWEFNNRCQLNETRQRKRTSSSSRKVLFDPDQSFDNGFAVDASSESERSGPTSNYMSKYRSAASDAVELEVPFTQPRSCSWGINGGDRQQKTSECFRSLLCSSSTRKLSFEPHTSTENTQALTCSSFGRSELSRAVSDEDVEYEERAMPYDSMKIQKEHKPNSSAVGGKKSWADMVEEEEEEDDGDNEKEDDTEETSSSERARVNCFNDWGSSSDNEELKFNDENLNSNILHQKNHSPPSSNHVEDGAEDSGDVVSSRNPAVRRPLCFDQQPTLESADNRRSSPLPKKDLTTEDGENVNLIRRNRLQIFQEITVHQELS</sequence>
<keyword evidence="2" id="KW-0677">Repeat</keyword>
<proteinExistence type="inferred from homology"/>
<dbReference type="RefSeq" id="XP_022927078.1">
    <property type="nucleotide sequence ID" value="XM_023071310.1"/>
</dbReference>
<dbReference type="Proteomes" id="UP000504609">
    <property type="component" value="Unplaced"/>
</dbReference>
<reference evidence="10" key="1">
    <citation type="submission" date="2025-08" db="UniProtKB">
        <authorList>
            <consortium name="RefSeq"/>
        </authorList>
    </citation>
    <scope>IDENTIFICATION</scope>
    <source>
        <tissue evidence="10">Young leaves</tissue>
    </source>
</reference>
<feature type="compositionally biased region" description="Acidic residues" evidence="8">
    <location>
        <begin position="589"/>
        <end position="611"/>
    </location>
</feature>
<keyword evidence="5" id="KW-0539">Nucleus</keyword>
<organism evidence="9 10">
    <name type="scientific">Cucurbita moschata</name>
    <name type="common">Winter crookneck squash</name>
    <name type="synonym">Cucurbita pepo var. moschata</name>
    <dbReference type="NCBI Taxonomy" id="3662"/>
    <lineage>
        <taxon>Eukaryota</taxon>
        <taxon>Viridiplantae</taxon>
        <taxon>Streptophyta</taxon>
        <taxon>Embryophyta</taxon>
        <taxon>Tracheophyta</taxon>
        <taxon>Spermatophyta</taxon>
        <taxon>Magnoliopsida</taxon>
        <taxon>eudicotyledons</taxon>
        <taxon>Gunneridae</taxon>
        <taxon>Pentapetalae</taxon>
        <taxon>rosids</taxon>
        <taxon>fabids</taxon>
        <taxon>Cucurbitales</taxon>
        <taxon>Cucurbitaceae</taxon>
        <taxon>Cucurbiteae</taxon>
        <taxon>Cucurbita</taxon>
    </lineage>
</organism>
<dbReference type="GO" id="GO:0005634">
    <property type="term" value="C:nucleus"/>
    <property type="evidence" value="ECO:0007669"/>
    <property type="project" value="UniProtKB-SubCell"/>
</dbReference>
<dbReference type="AlphaFoldDB" id="A0A6J1EK01"/>
<evidence type="ECO:0000313" key="9">
    <source>
        <dbReference type="Proteomes" id="UP000504609"/>
    </source>
</evidence>
<comment type="subcellular location">
    <subcellularLocation>
        <location evidence="1">Nucleus</location>
    </subcellularLocation>
</comment>
<feature type="region of interest" description="Disordered" evidence="8">
    <location>
        <begin position="561"/>
        <end position="710"/>
    </location>
</feature>
<comment type="similarity">
    <text evidence="6">Belongs to the MS5 protein family.</text>
</comment>
<dbReference type="PANTHER" id="PTHR36326">
    <property type="entry name" value="PROTEIN POLLENLESS 3-LIKE 2"/>
    <property type="match status" value="1"/>
</dbReference>
<evidence type="ECO:0000313" key="10">
    <source>
        <dbReference type="RefSeq" id="XP_022927078.1"/>
    </source>
</evidence>
<dbReference type="GeneID" id="111434012"/>
<dbReference type="PROSITE" id="PS50005">
    <property type="entry name" value="TPR"/>
    <property type="match status" value="1"/>
</dbReference>
<feature type="compositionally biased region" description="Polar residues" evidence="8">
    <location>
        <begin position="638"/>
        <end position="656"/>
    </location>
</feature>
<dbReference type="InterPro" id="IPR019734">
    <property type="entry name" value="TPR_rpt"/>
</dbReference>
<accession>A0A6J1EK01</accession>
<feature type="repeat" description="TPR" evidence="7">
    <location>
        <begin position="192"/>
        <end position="225"/>
    </location>
</feature>
<evidence type="ECO:0000256" key="7">
    <source>
        <dbReference type="PROSITE-ProRule" id="PRU00339"/>
    </source>
</evidence>
<protein>
    <submittedName>
        <fullName evidence="10">Uncharacterized protein LOC111434012</fullName>
    </submittedName>
</protein>
<evidence type="ECO:0000256" key="5">
    <source>
        <dbReference type="ARBA" id="ARBA00023242"/>
    </source>
</evidence>
<dbReference type="InterPro" id="IPR011990">
    <property type="entry name" value="TPR-like_helical_dom_sf"/>
</dbReference>
<evidence type="ECO:0000256" key="6">
    <source>
        <dbReference type="ARBA" id="ARBA00025750"/>
    </source>
</evidence>
<dbReference type="InterPro" id="IPR044961">
    <property type="entry name" value="MS5/SDI1"/>
</dbReference>
<dbReference type="PANTHER" id="PTHR36326:SF4">
    <property type="entry name" value="PROTEIN POLLENLESS 3-LIKE 1"/>
    <property type="match status" value="1"/>
</dbReference>
<evidence type="ECO:0000256" key="1">
    <source>
        <dbReference type="ARBA" id="ARBA00004123"/>
    </source>
</evidence>
<keyword evidence="9" id="KW-1185">Reference proteome</keyword>
<feature type="compositionally biased region" description="Basic and acidic residues" evidence="8">
    <location>
        <begin position="561"/>
        <end position="575"/>
    </location>
</feature>
<evidence type="ECO:0000256" key="2">
    <source>
        <dbReference type="ARBA" id="ARBA00022737"/>
    </source>
</evidence>
<keyword evidence="3 7" id="KW-0802">TPR repeat</keyword>
<evidence type="ECO:0000256" key="8">
    <source>
        <dbReference type="SAM" id="MobiDB-lite"/>
    </source>
</evidence>
<dbReference type="KEGG" id="cmos:111434012"/>